<dbReference type="PANTHER" id="PTHR34315">
    <property type="match status" value="1"/>
</dbReference>
<dbReference type="AlphaFoldDB" id="A0A4Y7PNV3"/>
<sequence>MSALLRLVDTNCYPPNMQLLAIIQLAALASFSYAFPAGSLSVTIPPNIQTRDCSAQISSFNAKRRVKRNLKRRTFYSNLQNTTCIASPATPKGSNWLSGTVVRYDVTNGQQGVPLTLDVGVIDVTTCKPISGALVEIWSPNAVGNYGKTFLRGAQSTDTAGIAELQTIFPGFTSGSANHIGAIVHPNWSGGNVAPSSGAAHVGRIFFTDAWTNVISQSAPYNTNPNSRMMNAQDPMFKQANSAGYSAIVDLEEIQDDWPEGIVGYITIGVIPHTSM</sequence>
<dbReference type="GO" id="GO:0005506">
    <property type="term" value="F:iron ion binding"/>
    <property type="evidence" value="ECO:0007669"/>
    <property type="project" value="InterPro"/>
</dbReference>
<dbReference type="VEuPathDB" id="FungiDB:BD410DRAFT_590136"/>
<name>A0A4Y7PNV3_9AGAM</name>
<keyword evidence="1" id="KW-0223">Dioxygenase</keyword>
<gene>
    <name evidence="1" type="ORF">BD410DRAFT_590136</name>
</gene>
<keyword evidence="2" id="KW-1185">Reference proteome</keyword>
<dbReference type="GO" id="GO:0016702">
    <property type="term" value="F:oxidoreductase activity, acting on single donors with incorporation of molecular oxygen, incorporation of two atoms of oxygen"/>
    <property type="evidence" value="ECO:0007669"/>
    <property type="project" value="InterPro"/>
</dbReference>
<organism evidence="1 2">
    <name type="scientific">Rickenella mellea</name>
    <dbReference type="NCBI Taxonomy" id="50990"/>
    <lineage>
        <taxon>Eukaryota</taxon>
        <taxon>Fungi</taxon>
        <taxon>Dikarya</taxon>
        <taxon>Basidiomycota</taxon>
        <taxon>Agaricomycotina</taxon>
        <taxon>Agaricomycetes</taxon>
        <taxon>Hymenochaetales</taxon>
        <taxon>Rickenellaceae</taxon>
        <taxon>Rickenella</taxon>
    </lineage>
</organism>
<dbReference type="PANTHER" id="PTHR34315:SF1">
    <property type="entry name" value="INTRADIOL RING-CLEAVAGE DIOXYGENASES DOMAIN-CONTAINING PROTEIN-RELATED"/>
    <property type="match status" value="1"/>
</dbReference>
<proteinExistence type="predicted"/>
<dbReference type="Gene3D" id="2.60.130.10">
    <property type="entry name" value="Aromatic compound dioxygenase"/>
    <property type="match status" value="1"/>
</dbReference>
<dbReference type="Proteomes" id="UP000294933">
    <property type="component" value="Unassembled WGS sequence"/>
</dbReference>
<protein>
    <submittedName>
        <fullName evidence="1">Aromatic compound dioxygenase</fullName>
    </submittedName>
</protein>
<dbReference type="EMBL" id="ML170233">
    <property type="protein sequence ID" value="TDL16875.1"/>
    <property type="molecule type" value="Genomic_DNA"/>
</dbReference>
<dbReference type="OrthoDB" id="121380at2759"/>
<reference evidence="1 2" key="1">
    <citation type="submission" date="2018-06" db="EMBL/GenBank/DDBJ databases">
        <title>A transcriptomic atlas of mushroom development highlights an independent origin of complex multicellularity.</title>
        <authorList>
            <consortium name="DOE Joint Genome Institute"/>
            <person name="Krizsan K."/>
            <person name="Almasi E."/>
            <person name="Merenyi Z."/>
            <person name="Sahu N."/>
            <person name="Viragh M."/>
            <person name="Koszo T."/>
            <person name="Mondo S."/>
            <person name="Kiss B."/>
            <person name="Balint B."/>
            <person name="Kues U."/>
            <person name="Barry K."/>
            <person name="Hegedus J.C."/>
            <person name="Henrissat B."/>
            <person name="Johnson J."/>
            <person name="Lipzen A."/>
            <person name="Ohm R."/>
            <person name="Nagy I."/>
            <person name="Pangilinan J."/>
            <person name="Yan J."/>
            <person name="Xiong Y."/>
            <person name="Grigoriev I.V."/>
            <person name="Hibbett D.S."/>
            <person name="Nagy L.G."/>
        </authorList>
    </citation>
    <scope>NUCLEOTIDE SEQUENCE [LARGE SCALE GENOMIC DNA]</scope>
    <source>
        <strain evidence="1 2">SZMC22713</strain>
    </source>
</reference>
<accession>A0A4Y7PNV3</accession>
<dbReference type="SUPFAM" id="SSF49482">
    <property type="entry name" value="Aromatic compound dioxygenase"/>
    <property type="match status" value="1"/>
</dbReference>
<evidence type="ECO:0000313" key="1">
    <source>
        <dbReference type="EMBL" id="TDL16875.1"/>
    </source>
</evidence>
<evidence type="ECO:0000313" key="2">
    <source>
        <dbReference type="Proteomes" id="UP000294933"/>
    </source>
</evidence>
<dbReference type="InterPro" id="IPR015889">
    <property type="entry name" value="Intradiol_dOase_core"/>
</dbReference>
<keyword evidence="1" id="KW-0560">Oxidoreductase</keyword>